<keyword evidence="2" id="KW-1185">Reference proteome</keyword>
<evidence type="ECO:0000313" key="2">
    <source>
        <dbReference type="Proteomes" id="UP000299102"/>
    </source>
</evidence>
<sequence>MRVAGCSTNTHATRACALPRMKGNSRSRHTLSPRGRKRGYYFLSYAASAVYTLRLTNFRSSHVSLTQVYVKLFTHPKKCTTTLKKFSFQKLNLTKDAFIKGL</sequence>
<reference evidence="1 2" key="1">
    <citation type="journal article" date="2019" name="Commun. Biol.">
        <title>The bagworm genome reveals a unique fibroin gene that provides high tensile strength.</title>
        <authorList>
            <person name="Kono N."/>
            <person name="Nakamura H."/>
            <person name="Ohtoshi R."/>
            <person name="Tomita M."/>
            <person name="Numata K."/>
            <person name="Arakawa K."/>
        </authorList>
    </citation>
    <scope>NUCLEOTIDE SEQUENCE [LARGE SCALE GENOMIC DNA]</scope>
</reference>
<accession>A0A4C1STP4</accession>
<organism evidence="1 2">
    <name type="scientific">Eumeta variegata</name>
    <name type="common">Bagworm moth</name>
    <name type="synonym">Eumeta japonica</name>
    <dbReference type="NCBI Taxonomy" id="151549"/>
    <lineage>
        <taxon>Eukaryota</taxon>
        <taxon>Metazoa</taxon>
        <taxon>Ecdysozoa</taxon>
        <taxon>Arthropoda</taxon>
        <taxon>Hexapoda</taxon>
        <taxon>Insecta</taxon>
        <taxon>Pterygota</taxon>
        <taxon>Neoptera</taxon>
        <taxon>Endopterygota</taxon>
        <taxon>Lepidoptera</taxon>
        <taxon>Glossata</taxon>
        <taxon>Ditrysia</taxon>
        <taxon>Tineoidea</taxon>
        <taxon>Psychidae</taxon>
        <taxon>Oiketicinae</taxon>
        <taxon>Eumeta</taxon>
    </lineage>
</organism>
<proteinExistence type="predicted"/>
<gene>
    <name evidence="1" type="ORF">EVAR_100392_1</name>
</gene>
<evidence type="ECO:0000313" key="1">
    <source>
        <dbReference type="EMBL" id="GBP04687.1"/>
    </source>
</evidence>
<protein>
    <submittedName>
        <fullName evidence="1">Uncharacterized protein</fullName>
    </submittedName>
</protein>
<dbReference type="EMBL" id="BGZK01003805">
    <property type="protein sequence ID" value="GBP04687.1"/>
    <property type="molecule type" value="Genomic_DNA"/>
</dbReference>
<dbReference type="Proteomes" id="UP000299102">
    <property type="component" value="Unassembled WGS sequence"/>
</dbReference>
<dbReference type="AlphaFoldDB" id="A0A4C1STP4"/>
<comment type="caution">
    <text evidence="1">The sequence shown here is derived from an EMBL/GenBank/DDBJ whole genome shotgun (WGS) entry which is preliminary data.</text>
</comment>
<name>A0A4C1STP4_EUMVA</name>